<keyword evidence="4" id="KW-1133">Transmembrane helix</keyword>
<comment type="caution">
    <text evidence="6">The sequence shown here is derived from an EMBL/GenBank/DDBJ whole genome shotgun (WGS) entry which is preliminary data.</text>
</comment>
<dbReference type="AlphaFoldDB" id="A0A7X2ZTS2"/>
<gene>
    <name evidence="6" type="ORF">D9O36_10370</name>
</gene>
<evidence type="ECO:0000256" key="2">
    <source>
        <dbReference type="ARBA" id="ARBA00023004"/>
    </source>
</evidence>
<dbReference type="Proteomes" id="UP000540519">
    <property type="component" value="Unassembled WGS sequence"/>
</dbReference>
<dbReference type="EMBL" id="RCNR01000016">
    <property type="protein sequence ID" value="MUH36247.1"/>
    <property type="molecule type" value="Genomic_DNA"/>
</dbReference>
<accession>A0A7X2ZTS2</accession>
<proteinExistence type="predicted"/>
<evidence type="ECO:0000256" key="4">
    <source>
        <dbReference type="SAM" id="Phobius"/>
    </source>
</evidence>
<keyword evidence="2 3" id="KW-0408">Iron</keyword>
<dbReference type="RefSeq" id="WP_155599870.1">
    <property type="nucleotide sequence ID" value="NZ_RCNR01000016.1"/>
</dbReference>
<dbReference type="OrthoDB" id="1099022at2"/>
<feature type="transmembrane region" description="Helical" evidence="4">
    <location>
        <begin position="44"/>
        <end position="65"/>
    </location>
</feature>
<feature type="transmembrane region" description="Helical" evidence="4">
    <location>
        <begin position="14"/>
        <end position="32"/>
    </location>
</feature>
<dbReference type="InterPro" id="IPR011429">
    <property type="entry name" value="Cyt_c_Planctomycete-type"/>
</dbReference>
<dbReference type="GO" id="GO:0020037">
    <property type="term" value="F:heme binding"/>
    <property type="evidence" value="ECO:0007669"/>
    <property type="project" value="InterPro"/>
</dbReference>
<sequence length="464" mass="51267">MDILKQLLGRLHPLIVHLPIGFIIAGLLLQFLDRKQKEFTRVISIIYLWGGYFAVLACITGYLQYLGEGYAFDSIKIHLWSGIATALFSFVLWARLKAFSFVSLLTKVPVLFLSGLIFVLLSFTGHQGGNITHGEEYLVEPLPNSIKAALGYDVFEVKEISLTDDTWESAVLYTDIIEPILNNNCVSCHNPKKAKGDLVLHTEEGILSSGENSPVVSQNHPDKSDLFIRMELPTSDDKHMPPDDKKQPTKEEIKLVGIWIENGHSFNKTIGELGLPKSLFESFIAKTQVNDYPAVAIPAAALDSITNIKNTGLHVEAISENTNFLSVSALNLPSFTDADAQNLTSLAPQIARLDLGGTRITDAIFKDLASLPNLTVLKLDNTAVTGESIEQLQSLAHLRTINLSNTNFEEDHLAHLQDFNMLERVFLFKPTVNKTGVEAINDGRTVVEYGNYSLPGIKSDSISY</sequence>
<reference evidence="6 7" key="1">
    <citation type="journal article" date="2019" name="Mar. Drugs">
        <title>Comparative Genomics and CAZyme Genome Repertoires of Marine Zobellia amurskyensis KMM 3526(T) and Zobellia laminariae KMM 3676(T).</title>
        <authorList>
            <person name="Chernysheva N."/>
            <person name="Bystritskaya E."/>
            <person name="Stenkova A."/>
            <person name="Golovkin I."/>
            <person name="Nedashkovskaya O."/>
            <person name="Isaeva M."/>
        </authorList>
    </citation>
    <scope>NUCLEOTIDE SEQUENCE [LARGE SCALE GENOMIC DNA]</scope>
    <source>
        <strain evidence="6 7">KMM 3526</strain>
    </source>
</reference>
<dbReference type="InterPro" id="IPR009056">
    <property type="entry name" value="Cyt_c-like_dom"/>
</dbReference>
<evidence type="ECO:0000313" key="6">
    <source>
        <dbReference type="EMBL" id="MUH36247.1"/>
    </source>
</evidence>
<name>A0A7X2ZTS2_9FLAO</name>
<dbReference type="SUPFAM" id="SSF52047">
    <property type="entry name" value="RNI-like"/>
    <property type="match status" value="1"/>
</dbReference>
<protein>
    <recommendedName>
        <fullName evidence="5">Cytochrome c domain-containing protein</fullName>
    </recommendedName>
</protein>
<dbReference type="PROSITE" id="PS51007">
    <property type="entry name" value="CYTC"/>
    <property type="match status" value="1"/>
</dbReference>
<feature type="transmembrane region" description="Helical" evidence="4">
    <location>
        <begin position="101"/>
        <end position="123"/>
    </location>
</feature>
<dbReference type="InterPro" id="IPR019251">
    <property type="entry name" value="DUF2231_TM"/>
</dbReference>
<keyword evidence="4" id="KW-0472">Membrane</keyword>
<organism evidence="6 7">
    <name type="scientific">Zobellia amurskyensis</name>
    <dbReference type="NCBI Taxonomy" id="248905"/>
    <lineage>
        <taxon>Bacteria</taxon>
        <taxon>Pseudomonadati</taxon>
        <taxon>Bacteroidota</taxon>
        <taxon>Flavobacteriia</taxon>
        <taxon>Flavobacteriales</taxon>
        <taxon>Flavobacteriaceae</taxon>
        <taxon>Zobellia</taxon>
    </lineage>
</organism>
<keyword evidence="1 3" id="KW-0479">Metal-binding</keyword>
<feature type="transmembrane region" description="Helical" evidence="4">
    <location>
        <begin position="77"/>
        <end position="94"/>
    </location>
</feature>
<dbReference type="Pfam" id="PF07635">
    <property type="entry name" value="PSCyt1"/>
    <property type="match status" value="1"/>
</dbReference>
<evidence type="ECO:0000313" key="7">
    <source>
        <dbReference type="Proteomes" id="UP000540519"/>
    </source>
</evidence>
<dbReference type="GO" id="GO:0009055">
    <property type="term" value="F:electron transfer activity"/>
    <property type="evidence" value="ECO:0007669"/>
    <property type="project" value="InterPro"/>
</dbReference>
<dbReference type="InterPro" id="IPR032675">
    <property type="entry name" value="LRR_dom_sf"/>
</dbReference>
<keyword evidence="3" id="KW-0349">Heme</keyword>
<dbReference type="PANTHER" id="PTHR35889">
    <property type="entry name" value="CYCLOINULO-OLIGOSACCHARIDE FRUCTANOTRANSFERASE-RELATED"/>
    <property type="match status" value="1"/>
</dbReference>
<evidence type="ECO:0000256" key="1">
    <source>
        <dbReference type="ARBA" id="ARBA00022723"/>
    </source>
</evidence>
<dbReference type="Gene3D" id="3.80.10.10">
    <property type="entry name" value="Ribonuclease Inhibitor"/>
    <property type="match status" value="1"/>
</dbReference>
<dbReference type="Pfam" id="PF09990">
    <property type="entry name" value="DUF2231"/>
    <property type="match status" value="1"/>
</dbReference>
<dbReference type="PANTHER" id="PTHR35889:SF3">
    <property type="entry name" value="F-BOX DOMAIN-CONTAINING PROTEIN"/>
    <property type="match status" value="1"/>
</dbReference>
<keyword evidence="7" id="KW-1185">Reference proteome</keyword>
<evidence type="ECO:0000259" key="5">
    <source>
        <dbReference type="PROSITE" id="PS51007"/>
    </source>
</evidence>
<feature type="domain" description="Cytochrome c" evidence="5">
    <location>
        <begin position="146"/>
        <end position="264"/>
    </location>
</feature>
<keyword evidence="4" id="KW-0812">Transmembrane</keyword>
<dbReference type="GO" id="GO:0046872">
    <property type="term" value="F:metal ion binding"/>
    <property type="evidence" value="ECO:0007669"/>
    <property type="project" value="UniProtKB-KW"/>
</dbReference>
<evidence type="ECO:0000256" key="3">
    <source>
        <dbReference type="PROSITE-ProRule" id="PRU00433"/>
    </source>
</evidence>